<dbReference type="AlphaFoldDB" id="A0A1I7WFN1"/>
<evidence type="ECO:0000313" key="2">
    <source>
        <dbReference type="WBParaSite" id="Hba_03791"/>
    </source>
</evidence>
<name>A0A1I7WFN1_HETBA</name>
<accession>A0A1I7WFN1</accession>
<dbReference type="Proteomes" id="UP000095283">
    <property type="component" value="Unplaced"/>
</dbReference>
<organism evidence="1 2">
    <name type="scientific">Heterorhabditis bacteriophora</name>
    <name type="common">Entomopathogenic nematode worm</name>
    <dbReference type="NCBI Taxonomy" id="37862"/>
    <lineage>
        <taxon>Eukaryota</taxon>
        <taxon>Metazoa</taxon>
        <taxon>Ecdysozoa</taxon>
        <taxon>Nematoda</taxon>
        <taxon>Chromadorea</taxon>
        <taxon>Rhabditida</taxon>
        <taxon>Rhabditina</taxon>
        <taxon>Rhabditomorpha</taxon>
        <taxon>Strongyloidea</taxon>
        <taxon>Heterorhabditidae</taxon>
        <taxon>Heterorhabditis</taxon>
    </lineage>
</organism>
<keyword evidence="1" id="KW-1185">Reference proteome</keyword>
<reference evidence="2" key="1">
    <citation type="submission" date="2016-11" db="UniProtKB">
        <authorList>
            <consortium name="WormBaseParasite"/>
        </authorList>
    </citation>
    <scope>IDENTIFICATION</scope>
</reference>
<protein>
    <submittedName>
        <fullName evidence="2">Secreted protein</fullName>
    </submittedName>
</protein>
<dbReference type="WBParaSite" id="Hba_03791">
    <property type="protein sequence ID" value="Hba_03791"/>
    <property type="gene ID" value="Hba_03791"/>
</dbReference>
<sequence length="111" mass="12365">MKNSIIGSIILAKSNCPVSVSLCFKVSDVLESNFITQIITAIPIPFSCNRSDERVADASFRRVAVISATSRVLPARNSPVSLSLRWTGVAFRWGLRNTHYRNDSVKYDFVD</sequence>
<proteinExistence type="predicted"/>
<evidence type="ECO:0000313" key="1">
    <source>
        <dbReference type="Proteomes" id="UP000095283"/>
    </source>
</evidence>